<dbReference type="GO" id="GO:0005886">
    <property type="term" value="C:plasma membrane"/>
    <property type="evidence" value="ECO:0007669"/>
    <property type="project" value="UniProtKB-SubCell"/>
</dbReference>
<keyword evidence="9 14" id="KW-0067">ATP-binding</keyword>
<evidence type="ECO:0000256" key="4">
    <source>
        <dbReference type="ARBA" id="ARBA00020019"/>
    </source>
</evidence>
<dbReference type="PANTHER" id="PTHR43166:SF30">
    <property type="entry name" value="METHIONINE IMPORT ATP-BINDING PROTEIN METN"/>
    <property type="match status" value="1"/>
</dbReference>
<protein>
    <recommendedName>
        <fullName evidence="4">Cell division ATP-binding protein FtsE</fullName>
    </recommendedName>
</protein>
<proteinExistence type="inferred from homology"/>
<name>A0A7Y1M770_9PSED</name>
<dbReference type="SMART" id="SM00382">
    <property type="entry name" value="AAA"/>
    <property type="match status" value="1"/>
</dbReference>
<dbReference type="InterPro" id="IPR041701">
    <property type="entry name" value="MetN_ABC"/>
</dbReference>
<dbReference type="Pfam" id="PF00005">
    <property type="entry name" value="ABC_tran"/>
    <property type="match status" value="1"/>
</dbReference>
<evidence type="ECO:0000256" key="9">
    <source>
        <dbReference type="ARBA" id="ARBA00022840"/>
    </source>
</evidence>
<comment type="function">
    <text evidence="1">Part of the ABC transporter FtsEX involved in cellular division. Important for assembly or stability of the septal ring.</text>
</comment>
<dbReference type="InterPro" id="IPR003593">
    <property type="entry name" value="AAA+_ATPase"/>
</dbReference>
<evidence type="ECO:0000256" key="12">
    <source>
        <dbReference type="ARBA" id="ARBA00023136"/>
    </source>
</evidence>
<dbReference type="InterPro" id="IPR017871">
    <property type="entry name" value="ABC_transporter-like_CS"/>
</dbReference>
<keyword evidence="10" id="KW-1278">Translocase</keyword>
<dbReference type="SUPFAM" id="SSF52540">
    <property type="entry name" value="P-loop containing nucleoside triphosphate hydrolases"/>
    <property type="match status" value="1"/>
</dbReference>
<comment type="similarity">
    <text evidence="3">Belongs to the ABC transporter superfamily.</text>
</comment>
<keyword evidence="5" id="KW-0813">Transport</keyword>
<dbReference type="FunFam" id="3.40.50.300:FF:000056">
    <property type="entry name" value="Cell division ATP-binding protein FtsE"/>
    <property type="match status" value="1"/>
</dbReference>
<keyword evidence="7" id="KW-0997">Cell inner membrane</keyword>
<comment type="subcellular location">
    <subcellularLocation>
        <location evidence="2">Cell inner membrane</location>
        <topology evidence="2">Peripheral membrane protein</topology>
    </subcellularLocation>
</comment>
<dbReference type="InterPro" id="IPR003439">
    <property type="entry name" value="ABC_transporter-like_ATP-bd"/>
</dbReference>
<dbReference type="PANTHER" id="PTHR43166">
    <property type="entry name" value="AMINO ACID IMPORT ATP-BINDING PROTEIN"/>
    <property type="match status" value="1"/>
</dbReference>
<evidence type="ECO:0000256" key="8">
    <source>
        <dbReference type="ARBA" id="ARBA00022741"/>
    </source>
</evidence>
<dbReference type="GO" id="GO:0005524">
    <property type="term" value="F:ATP binding"/>
    <property type="evidence" value="ECO:0007669"/>
    <property type="project" value="UniProtKB-KW"/>
</dbReference>
<reference evidence="14 15" key="1">
    <citation type="journal article" date="2020" name="Front. Microbiol.">
        <title>Genetic Organization of the aprX-lipA2 Operon Affects the Proteolytic Potential of Pseudomonas Species in Milk.</title>
        <authorList>
            <person name="Maier C."/>
            <person name="Huptas C."/>
            <person name="von Neubeck M."/>
            <person name="Scherer S."/>
            <person name="Wenning M."/>
            <person name="Lucking G."/>
        </authorList>
    </citation>
    <scope>NUCLEOTIDE SEQUENCE [LARGE SCALE GENOMIC DNA]</scope>
    <source>
        <strain evidence="14 15">WS 5405</strain>
    </source>
</reference>
<dbReference type="Proteomes" id="UP000535954">
    <property type="component" value="Unassembled WGS sequence"/>
</dbReference>
<evidence type="ECO:0000313" key="15">
    <source>
        <dbReference type="Proteomes" id="UP000535954"/>
    </source>
</evidence>
<evidence type="ECO:0000259" key="13">
    <source>
        <dbReference type="PROSITE" id="PS50893"/>
    </source>
</evidence>
<feature type="domain" description="ABC transporter" evidence="13">
    <location>
        <begin position="42"/>
        <end position="281"/>
    </location>
</feature>
<evidence type="ECO:0000256" key="7">
    <source>
        <dbReference type="ARBA" id="ARBA00022519"/>
    </source>
</evidence>
<dbReference type="GO" id="GO:0016887">
    <property type="term" value="F:ATP hydrolysis activity"/>
    <property type="evidence" value="ECO:0007669"/>
    <property type="project" value="InterPro"/>
</dbReference>
<evidence type="ECO:0000256" key="1">
    <source>
        <dbReference type="ARBA" id="ARBA00002579"/>
    </source>
</evidence>
<dbReference type="GO" id="GO:0006865">
    <property type="term" value="P:amino acid transport"/>
    <property type="evidence" value="ECO:0007669"/>
    <property type="project" value="UniProtKB-KW"/>
</dbReference>
<dbReference type="PROSITE" id="PS50893">
    <property type="entry name" value="ABC_TRANSPORTER_2"/>
    <property type="match status" value="1"/>
</dbReference>
<evidence type="ECO:0000256" key="11">
    <source>
        <dbReference type="ARBA" id="ARBA00022970"/>
    </source>
</evidence>
<evidence type="ECO:0000256" key="6">
    <source>
        <dbReference type="ARBA" id="ARBA00022475"/>
    </source>
</evidence>
<keyword evidence="12" id="KW-0472">Membrane</keyword>
<evidence type="ECO:0000256" key="5">
    <source>
        <dbReference type="ARBA" id="ARBA00022448"/>
    </source>
</evidence>
<comment type="caution">
    <text evidence="14">The sequence shown here is derived from an EMBL/GenBank/DDBJ whole genome shotgun (WGS) entry which is preliminary data.</text>
</comment>
<gene>
    <name evidence="14" type="ORF">HBO13_27820</name>
</gene>
<evidence type="ECO:0000256" key="10">
    <source>
        <dbReference type="ARBA" id="ARBA00022967"/>
    </source>
</evidence>
<dbReference type="InterPro" id="IPR027417">
    <property type="entry name" value="P-loop_NTPase"/>
</dbReference>
<dbReference type="Gene3D" id="3.30.70.260">
    <property type="match status" value="1"/>
</dbReference>
<dbReference type="RefSeq" id="WP_169900300.1">
    <property type="nucleotide sequence ID" value="NZ_JAAQYH010000018.1"/>
</dbReference>
<dbReference type="SUPFAM" id="SSF55021">
    <property type="entry name" value="ACT-like"/>
    <property type="match status" value="1"/>
</dbReference>
<accession>A0A7Y1M770</accession>
<keyword evidence="11" id="KW-0029">Amino-acid transport</keyword>
<sequence>MASDSANGHLAAEAGLPSITSLPRSAASTRATHTATLSEDSMTFVDISKSYSTPSGEVNALVNINLSIKRAEVFGFIGRSGAGKSTLIRLINLLEKPTRGNITVNGAPTNNLAGESLVQLRRGIGMIFQHFNLMSAKTVAHNIALPLIMAGVPKPRIDAKVSELLALVGLSEKRDTYPAQLSGGQKQRVGIARALVHDPQILLCDEATSALDPENTRSILELLREINRRNGITVVLITHEMAVIREICDRVAVLDRGEIVESGDVWKVFGSPQHAVTKSLLGQLDHAIPDDLVAHLKPGYPTGEGTLLIRATLHPGSASAPDLQAVLQVISGPVKLLDSAVDRISGHTFGRLLVCTPSRENTLADIERRLSALPYTVDVEVLGHVTTNV</sequence>
<dbReference type="InterPro" id="IPR050086">
    <property type="entry name" value="MetN_ABC_transporter-like"/>
</dbReference>
<evidence type="ECO:0000256" key="3">
    <source>
        <dbReference type="ARBA" id="ARBA00005417"/>
    </source>
</evidence>
<dbReference type="AlphaFoldDB" id="A0A7Y1M770"/>
<keyword evidence="6" id="KW-1003">Cell membrane</keyword>
<dbReference type="CDD" id="cd03258">
    <property type="entry name" value="ABC_MetN_methionine_transporter"/>
    <property type="match status" value="1"/>
</dbReference>
<dbReference type="Gene3D" id="3.40.50.300">
    <property type="entry name" value="P-loop containing nucleotide triphosphate hydrolases"/>
    <property type="match status" value="1"/>
</dbReference>
<evidence type="ECO:0000313" key="14">
    <source>
        <dbReference type="EMBL" id="NNA76449.1"/>
    </source>
</evidence>
<organism evidence="14 15">
    <name type="scientific">Pseudomonas lactis</name>
    <dbReference type="NCBI Taxonomy" id="1615674"/>
    <lineage>
        <taxon>Bacteria</taxon>
        <taxon>Pseudomonadati</taxon>
        <taxon>Pseudomonadota</taxon>
        <taxon>Gammaproteobacteria</taxon>
        <taxon>Pseudomonadales</taxon>
        <taxon>Pseudomonadaceae</taxon>
        <taxon>Pseudomonas</taxon>
    </lineage>
</organism>
<dbReference type="PROSITE" id="PS00211">
    <property type="entry name" value="ABC_TRANSPORTER_1"/>
    <property type="match status" value="1"/>
</dbReference>
<dbReference type="InterPro" id="IPR045865">
    <property type="entry name" value="ACT-like_dom_sf"/>
</dbReference>
<keyword evidence="8" id="KW-0547">Nucleotide-binding</keyword>
<evidence type="ECO:0000256" key="2">
    <source>
        <dbReference type="ARBA" id="ARBA00004417"/>
    </source>
</evidence>
<dbReference type="EMBL" id="JAAQYH010000018">
    <property type="protein sequence ID" value="NNA76449.1"/>
    <property type="molecule type" value="Genomic_DNA"/>
</dbReference>